<dbReference type="InterPro" id="IPR012677">
    <property type="entry name" value="Nucleotide-bd_a/b_plait_sf"/>
</dbReference>
<feature type="non-terminal residue" evidence="4">
    <location>
        <position position="89"/>
    </location>
</feature>
<protein>
    <recommendedName>
        <fullName evidence="3">RRM domain-containing protein</fullName>
    </recommendedName>
</protein>
<evidence type="ECO:0000313" key="5">
    <source>
        <dbReference type="Proteomes" id="UP000001064"/>
    </source>
</evidence>
<dbReference type="GeneID" id="10509959"/>
<evidence type="ECO:0000256" key="2">
    <source>
        <dbReference type="PROSITE-ProRule" id="PRU00176"/>
    </source>
</evidence>
<accession>F0Z9H1</accession>
<dbReference type="Gene3D" id="3.30.70.330">
    <property type="match status" value="1"/>
</dbReference>
<evidence type="ECO:0000259" key="3">
    <source>
        <dbReference type="PROSITE" id="PS50102"/>
    </source>
</evidence>
<dbReference type="GO" id="GO:0006397">
    <property type="term" value="P:mRNA processing"/>
    <property type="evidence" value="ECO:0007669"/>
    <property type="project" value="UniProtKB-KW"/>
</dbReference>
<dbReference type="KEGG" id="dpp:DICPUDRAFT_12561"/>
<dbReference type="Pfam" id="PF00076">
    <property type="entry name" value="RRM_1"/>
    <property type="match status" value="1"/>
</dbReference>
<dbReference type="Proteomes" id="UP000001064">
    <property type="component" value="Unassembled WGS sequence"/>
</dbReference>
<evidence type="ECO:0000313" key="4">
    <source>
        <dbReference type="EMBL" id="EGC39380.1"/>
    </source>
</evidence>
<dbReference type="EMBL" id="GL870958">
    <property type="protein sequence ID" value="EGC39380.1"/>
    <property type="molecule type" value="Genomic_DNA"/>
</dbReference>
<dbReference type="VEuPathDB" id="AmoebaDB:DICPUDRAFT_12561"/>
<evidence type="ECO:0000256" key="1">
    <source>
        <dbReference type="ARBA" id="ARBA00006265"/>
    </source>
</evidence>
<organism evidence="4 5">
    <name type="scientific">Dictyostelium purpureum</name>
    <name type="common">Slime mold</name>
    <dbReference type="NCBI Taxonomy" id="5786"/>
    <lineage>
        <taxon>Eukaryota</taxon>
        <taxon>Amoebozoa</taxon>
        <taxon>Evosea</taxon>
        <taxon>Eumycetozoa</taxon>
        <taxon>Dictyostelia</taxon>
        <taxon>Dictyosteliales</taxon>
        <taxon>Dictyosteliaceae</taxon>
        <taxon>Dictyostelium</taxon>
    </lineage>
</organism>
<dbReference type="OrthoDB" id="439808at2759"/>
<reference evidence="5" key="1">
    <citation type="journal article" date="2011" name="Genome Biol.">
        <title>Comparative genomics of the social amoebae Dictyostelium discoideum and Dictyostelium purpureum.</title>
        <authorList>
            <consortium name="US DOE Joint Genome Institute (JGI-PGF)"/>
            <person name="Sucgang R."/>
            <person name="Kuo A."/>
            <person name="Tian X."/>
            <person name="Salerno W."/>
            <person name="Parikh A."/>
            <person name="Feasley C.L."/>
            <person name="Dalin E."/>
            <person name="Tu H."/>
            <person name="Huang E."/>
            <person name="Barry K."/>
            <person name="Lindquist E."/>
            <person name="Shapiro H."/>
            <person name="Bruce D."/>
            <person name="Schmutz J."/>
            <person name="Salamov A."/>
            <person name="Fey P."/>
            <person name="Gaudet P."/>
            <person name="Anjard C."/>
            <person name="Babu M.M."/>
            <person name="Basu S."/>
            <person name="Bushmanova Y."/>
            <person name="van der Wel H."/>
            <person name="Katoh-Kurasawa M."/>
            <person name="Dinh C."/>
            <person name="Coutinho P.M."/>
            <person name="Saito T."/>
            <person name="Elias M."/>
            <person name="Schaap P."/>
            <person name="Kay R.R."/>
            <person name="Henrissat B."/>
            <person name="Eichinger L."/>
            <person name="Rivero F."/>
            <person name="Putnam N.H."/>
            <person name="West C.M."/>
            <person name="Loomis W.F."/>
            <person name="Chisholm R.L."/>
            <person name="Shaulsky G."/>
            <person name="Strassmann J.E."/>
            <person name="Queller D.C."/>
            <person name="Kuspa A."/>
            <person name="Grigoriev I.V."/>
        </authorList>
    </citation>
    <scope>NUCLEOTIDE SEQUENCE [LARGE SCALE GENOMIC DNA]</scope>
    <source>
        <strain evidence="5">QSDP1</strain>
    </source>
</reference>
<name>F0Z9H1_DICPU</name>
<dbReference type="InParanoid" id="F0Z9H1"/>
<dbReference type="AlphaFoldDB" id="F0Z9H1"/>
<dbReference type="InterPro" id="IPR000504">
    <property type="entry name" value="RRM_dom"/>
</dbReference>
<comment type="similarity">
    <text evidence="1">Belongs to the RRM CPSF6/7 family.</text>
</comment>
<feature type="non-terminal residue" evidence="4">
    <location>
        <position position="1"/>
    </location>
</feature>
<dbReference type="RefSeq" id="XP_003284054.1">
    <property type="nucleotide sequence ID" value="XM_003284006.1"/>
</dbReference>
<dbReference type="SUPFAM" id="SSF54928">
    <property type="entry name" value="RNA-binding domain, RBD"/>
    <property type="match status" value="1"/>
</dbReference>
<dbReference type="InterPro" id="IPR035979">
    <property type="entry name" value="RBD_domain_sf"/>
</dbReference>
<dbReference type="InterPro" id="IPR034772">
    <property type="entry name" value="CPSF6/7"/>
</dbReference>
<feature type="domain" description="RRM" evidence="3">
    <location>
        <begin position="18"/>
        <end position="89"/>
    </location>
</feature>
<dbReference type="STRING" id="5786.F0Z9H1"/>
<proteinExistence type="inferred from homology"/>
<keyword evidence="5" id="KW-1185">Reference proteome</keyword>
<dbReference type="GO" id="GO:0003723">
    <property type="term" value="F:RNA binding"/>
    <property type="evidence" value="ECO:0007669"/>
    <property type="project" value="UniProtKB-UniRule"/>
</dbReference>
<dbReference type="PROSITE" id="PS50102">
    <property type="entry name" value="RRM"/>
    <property type="match status" value="1"/>
</dbReference>
<dbReference type="eggNOG" id="KOG0118">
    <property type="taxonomic scope" value="Eukaryota"/>
</dbReference>
<gene>
    <name evidence="4" type="ORF">DICPUDRAFT_12561</name>
</gene>
<sequence length="89" mass="10163">SNNSKTTNISNDQPDLSPALYISGLEWWTKDQELEKIFSEFGKIVTLKIFENENNGKSKGYAFIEFQNQDSAQQAKSKLDRKSINGKEM</sequence>
<dbReference type="GO" id="GO:0005634">
    <property type="term" value="C:nucleus"/>
    <property type="evidence" value="ECO:0007669"/>
    <property type="project" value="UniProtKB-SubCell"/>
</dbReference>
<dbReference type="PANTHER" id="PTHR23204">
    <property type="entry name" value="CLEAVAGE AND POLYADENYLATION SPECIFIC FACTOR"/>
    <property type="match status" value="1"/>
</dbReference>
<dbReference type="SMART" id="SM00360">
    <property type="entry name" value="RRM"/>
    <property type="match status" value="1"/>
</dbReference>
<keyword evidence="2" id="KW-0694">RNA-binding</keyword>